<dbReference type="GO" id="GO:0030245">
    <property type="term" value="P:cellulose catabolic process"/>
    <property type="evidence" value="ECO:0007669"/>
    <property type="project" value="UniProtKB-KW"/>
</dbReference>
<proteinExistence type="inferred from homology"/>
<dbReference type="GO" id="GO:0004553">
    <property type="term" value="F:hydrolase activity, hydrolyzing O-glycosyl compounds"/>
    <property type="evidence" value="ECO:0007669"/>
    <property type="project" value="InterPro"/>
</dbReference>
<dbReference type="PIRSF" id="PIRSF001100">
    <property type="entry name" value="Beta_cellobiohydrolase"/>
    <property type="match status" value="1"/>
</dbReference>
<dbReference type="EC" id="3.2.1.-" evidence="2"/>
<keyword evidence="2" id="KW-0326">Glycosidase</keyword>
<keyword evidence="5" id="KW-1185">Reference proteome</keyword>
<reference evidence="4 5" key="1">
    <citation type="submission" date="2019-05" db="EMBL/GenBank/DDBJ databases">
        <title>Draft genome sequence of Nonomuraea zeae DSM 100528.</title>
        <authorList>
            <person name="Saricaoglu S."/>
            <person name="Isik K."/>
        </authorList>
    </citation>
    <scope>NUCLEOTIDE SEQUENCE [LARGE SCALE GENOMIC DNA]</scope>
    <source>
        <strain evidence="4 5">DSM 100528</strain>
    </source>
</reference>
<dbReference type="PRINTS" id="PR00733">
    <property type="entry name" value="GLHYDRLASE6"/>
</dbReference>
<keyword evidence="2 4" id="KW-0378">Hydrolase</keyword>
<evidence type="ECO:0000313" key="5">
    <source>
        <dbReference type="Proteomes" id="UP000306628"/>
    </source>
</evidence>
<dbReference type="Pfam" id="PF01341">
    <property type="entry name" value="Glyco_hydro_6"/>
    <property type="match status" value="1"/>
</dbReference>
<keyword evidence="2" id="KW-0136">Cellulose degradation</keyword>
<comment type="caution">
    <text evidence="4">The sequence shown here is derived from an EMBL/GenBank/DDBJ whole genome shotgun (WGS) entry which is preliminary data.</text>
</comment>
<evidence type="ECO:0000256" key="1">
    <source>
        <dbReference type="PIRSR" id="PIRSR001100-2"/>
    </source>
</evidence>
<dbReference type="Proteomes" id="UP000306628">
    <property type="component" value="Unassembled WGS sequence"/>
</dbReference>
<dbReference type="OrthoDB" id="309899at2"/>
<evidence type="ECO:0000256" key="3">
    <source>
        <dbReference type="SAM" id="MobiDB-lite"/>
    </source>
</evidence>
<protein>
    <recommendedName>
        <fullName evidence="2">Glucanase</fullName>
        <ecNumber evidence="2">3.2.1.-</ecNumber>
    </recommendedName>
</protein>
<dbReference type="PANTHER" id="PTHR34876">
    <property type="match status" value="1"/>
</dbReference>
<keyword evidence="2" id="KW-0119">Carbohydrate metabolism</keyword>
<feature type="region of interest" description="Disordered" evidence="3">
    <location>
        <begin position="285"/>
        <end position="307"/>
    </location>
</feature>
<keyword evidence="2" id="KW-0624">Polysaccharide degradation</keyword>
<feature type="binding site" evidence="1">
    <location>
        <position position="158"/>
    </location>
    <ligand>
        <name>substrate</name>
    </ligand>
</feature>
<feature type="binding site" evidence="1">
    <location>
        <position position="252"/>
    </location>
    <ligand>
        <name>substrate</name>
    </ligand>
</feature>
<dbReference type="InterPro" id="IPR036434">
    <property type="entry name" value="Beta_cellobiohydrolase_sf"/>
</dbReference>
<name>A0A5S4F2M9_9ACTN</name>
<comment type="similarity">
    <text evidence="2">Belongs to the glycosyl hydrolase family 6.</text>
</comment>
<dbReference type="Gene3D" id="3.20.20.40">
    <property type="entry name" value="1, 4-beta cellobiohydrolase"/>
    <property type="match status" value="1"/>
</dbReference>
<dbReference type="AlphaFoldDB" id="A0A5S4F2M9"/>
<dbReference type="SUPFAM" id="SSF51989">
    <property type="entry name" value="Glycosyl hydrolases family 6, cellulases"/>
    <property type="match status" value="1"/>
</dbReference>
<evidence type="ECO:0000256" key="2">
    <source>
        <dbReference type="RuleBase" id="RU361186"/>
    </source>
</evidence>
<sequence>MTFYAPAEPAASRQASEWEADRPGDAALMRKLAAVPHAIRLNEPEVRAKVENTITAAEQAGGVPVFLINYMPGSDCQQVGAAGMAAYQEWLKGIAGQIGQAKAVVILEPASLVKLPGTKDCDLEGSPAQRYQDLRQAVQTLKGNPATAVYLDGSQDLWPGTAVMAERLIGAGIDRADGFFVNTAGYQRTQKAVAYGKALSACIGLQLSTGKKGCPAAATVDPATMPHFVVDTSRNGRGSWAPAKHYADPQTWCNPPGRGVGDRPTTETGEELADAYLWIARAGSSSGRCRRGTDGEKDPERGVVSPEAGLWWGDLALERAKNAVPPLR</sequence>
<dbReference type="EMBL" id="VCKX01000535">
    <property type="protein sequence ID" value="TMR10253.1"/>
    <property type="molecule type" value="Genomic_DNA"/>
</dbReference>
<accession>A0A5S4F2M9</accession>
<gene>
    <name evidence="4" type="ORF">ETD85_60635</name>
</gene>
<feature type="compositionally biased region" description="Basic and acidic residues" evidence="3">
    <location>
        <begin position="291"/>
        <end position="301"/>
    </location>
</feature>
<dbReference type="InterPro" id="IPR016288">
    <property type="entry name" value="Beta_cellobiohydrolase"/>
</dbReference>
<organism evidence="4 5">
    <name type="scientific">Nonomuraea zeae</name>
    <dbReference type="NCBI Taxonomy" id="1642303"/>
    <lineage>
        <taxon>Bacteria</taxon>
        <taxon>Bacillati</taxon>
        <taxon>Actinomycetota</taxon>
        <taxon>Actinomycetes</taxon>
        <taxon>Streptosporangiales</taxon>
        <taxon>Streptosporangiaceae</taxon>
        <taxon>Nonomuraea</taxon>
    </lineage>
</organism>
<dbReference type="PANTHER" id="PTHR34876:SF4">
    <property type="entry name" value="1,4-BETA-D-GLUCAN CELLOBIOHYDROLASE C-RELATED"/>
    <property type="match status" value="1"/>
</dbReference>
<evidence type="ECO:0000313" key="4">
    <source>
        <dbReference type="EMBL" id="TMR10253.1"/>
    </source>
</evidence>